<evidence type="ECO:0000259" key="7">
    <source>
        <dbReference type="PROSITE" id="PS51740"/>
    </source>
</evidence>
<dbReference type="SUPFAM" id="SSF89447">
    <property type="entry name" value="AbrB/MazE/MraZ-like"/>
    <property type="match status" value="1"/>
</dbReference>
<keyword evidence="4" id="KW-0805">Transcription regulation</keyword>
<protein>
    <recommendedName>
        <fullName evidence="1">Transcriptional regulator MraZ</fullName>
    </recommendedName>
</protein>
<evidence type="ECO:0000256" key="3">
    <source>
        <dbReference type="ARBA" id="ARBA00022737"/>
    </source>
</evidence>
<evidence type="ECO:0000313" key="8">
    <source>
        <dbReference type="EMBL" id="VAW11752.1"/>
    </source>
</evidence>
<dbReference type="CDD" id="cd16321">
    <property type="entry name" value="MraZ_C"/>
    <property type="match status" value="1"/>
</dbReference>
<dbReference type="EMBL" id="UOEM01000034">
    <property type="protein sequence ID" value="VAW11752.1"/>
    <property type="molecule type" value="Genomic_DNA"/>
</dbReference>
<proteinExistence type="inferred from homology"/>
<evidence type="ECO:0000256" key="1">
    <source>
        <dbReference type="ARBA" id="ARBA00013860"/>
    </source>
</evidence>
<dbReference type="GO" id="GO:0003700">
    <property type="term" value="F:DNA-binding transcription factor activity"/>
    <property type="evidence" value="ECO:0007669"/>
    <property type="project" value="InterPro"/>
</dbReference>
<sequence length="154" mass="16597">MDRFVSTFKNRIDAKGRVSVPASFRAVLARQGDGGIYLYPALGAPAVDGGGQAMLDKVAALLENVGPFSDEMDTLSTAIFGDSVALNIDADGRIILPETLRAHASIEDHVTFVGLGAKFQLWEPERFAAHQAKARARVRDYLESFGAAKSSRED</sequence>
<keyword evidence="8" id="KW-0131">Cell cycle</keyword>
<evidence type="ECO:0000256" key="6">
    <source>
        <dbReference type="ARBA" id="ARBA00023163"/>
    </source>
</evidence>
<dbReference type="CDD" id="cd16320">
    <property type="entry name" value="MraZ_N"/>
    <property type="match status" value="1"/>
</dbReference>
<evidence type="ECO:0000256" key="5">
    <source>
        <dbReference type="ARBA" id="ARBA00023125"/>
    </source>
</evidence>
<gene>
    <name evidence="8" type="ORF">MNBD_ALPHA09-749</name>
</gene>
<dbReference type="Gene3D" id="3.40.1550.20">
    <property type="entry name" value="Transcriptional regulator MraZ domain"/>
    <property type="match status" value="1"/>
</dbReference>
<keyword evidence="8" id="KW-0132">Cell division</keyword>
<evidence type="ECO:0000256" key="2">
    <source>
        <dbReference type="ARBA" id="ARBA00022490"/>
    </source>
</evidence>
<dbReference type="InterPro" id="IPR038619">
    <property type="entry name" value="MraZ_sf"/>
</dbReference>
<dbReference type="NCBIfam" id="NF001477">
    <property type="entry name" value="PRK00326.2-4"/>
    <property type="match status" value="1"/>
</dbReference>
<dbReference type="PROSITE" id="PS51740">
    <property type="entry name" value="SPOVT_ABRB"/>
    <property type="match status" value="2"/>
</dbReference>
<keyword evidence="2" id="KW-0963">Cytoplasm</keyword>
<dbReference type="InterPro" id="IPR007159">
    <property type="entry name" value="SpoVT-AbrB_dom"/>
</dbReference>
<dbReference type="InterPro" id="IPR035642">
    <property type="entry name" value="MraZ_N"/>
</dbReference>
<dbReference type="GO" id="GO:2000143">
    <property type="term" value="P:negative regulation of DNA-templated transcription initiation"/>
    <property type="evidence" value="ECO:0007669"/>
    <property type="project" value="TreeGrafter"/>
</dbReference>
<dbReference type="HAMAP" id="MF_01008">
    <property type="entry name" value="MraZ"/>
    <property type="match status" value="1"/>
</dbReference>
<reference evidence="8" key="1">
    <citation type="submission" date="2018-06" db="EMBL/GenBank/DDBJ databases">
        <authorList>
            <person name="Zhirakovskaya E."/>
        </authorList>
    </citation>
    <scope>NUCLEOTIDE SEQUENCE</scope>
</reference>
<dbReference type="InterPro" id="IPR035644">
    <property type="entry name" value="MraZ_C"/>
</dbReference>
<dbReference type="PANTHER" id="PTHR34701">
    <property type="entry name" value="TRANSCRIPTIONAL REGULATOR MRAZ"/>
    <property type="match status" value="1"/>
</dbReference>
<feature type="domain" description="SpoVT-AbrB" evidence="7">
    <location>
        <begin position="7"/>
        <end position="52"/>
    </location>
</feature>
<dbReference type="PANTHER" id="PTHR34701:SF1">
    <property type="entry name" value="TRANSCRIPTIONAL REGULATOR MRAZ"/>
    <property type="match status" value="1"/>
</dbReference>
<dbReference type="AlphaFoldDB" id="A0A3B0TB76"/>
<keyword evidence="6" id="KW-0804">Transcription</keyword>
<dbReference type="Pfam" id="PF02381">
    <property type="entry name" value="MraZ"/>
    <property type="match status" value="1"/>
</dbReference>
<dbReference type="GO" id="GO:0051301">
    <property type="term" value="P:cell division"/>
    <property type="evidence" value="ECO:0007669"/>
    <property type="project" value="UniProtKB-KW"/>
</dbReference>
<organism evidence="8">
    <name type="scientific">hydrothermal vent metagenome</name>
    <dbReference type="NCBI Taxonomy" id="652676"/>
    <lineage>
        <taxon>unclassified sequences</taxon>
        <taxon>metagenomes</taxon>
        <taxon>ecological metagenomes</taxon>
    </lineage>
</organism>
<dbReference type="GO" id="GO:0000976">
    <property type="term" value="F:transcription cis-regulatory region binding"/>
    <property type="evidence" value="ECO:0007669"/>
    <property type="project" value="TreeGrafter"/>
</dbReference>
<name>A0A3B0TB76_9ZZZZ</name>
<keyword evidence="3" id="KW-0677">Repeat</keyword>
<dbReference type="InterPro" id="IPR003444">
    <property type="entry name" value="MraZ"/>
</dbReference>
<keyword evidence="5" id="KW-0238">DNA-binding</keyword>
<evidence type="ECO:0000256" key="4">
    <source>
        <dbReference type="ARBA" id="ARBA00023015"/>
    </source>
</evidence>
<dbReference type="InterPro" id="IPR037914">
    <property type="entry name" value="SpoVT-AbrB_sf"/>
</dbReference>
<feature type="domain" description="SpoVT-AbrB" evidence="7">
    <location>
        <begin position="83"/>
        <end position="126"/>
    </location>
</feature>
<accession>A0A3B0TB76</accession>
<dbReference type="InterPro" id="IPR020603">
    <property type="entry name" value="MraZ_dom"/>
</dbReference>